<name>A0A4S3KTW1_9GAMM</name>
<dbReference type="InterPro" id="IPR025166">
    <property type="entry name" value="Integrase_DNA_bind_dom"/>
</dbReference>
<comment type="caution">
    <text evidence="6">The sequence shown here is derived from an EMBL/GenBank/DDBJ whole genome shotgun (WGS) entry which is preliminary data.</text>
</comment>
<dbReference type="CDD" id="cd00801">
    <property type="entry name" value="INT_P4_C"/>
    <property type="match status" value="1"/>
</dbReference>
<accession>A0A4S3KTW1</accession>
<evidence type="ECO:0000313" key="7">
    <source>
        <dbReference type="Proteomes" id="UP000307749"/>
    </source>
</evidence>
<evidence type="ECO:0000256" key="3">
    <source>
        <dbReference type="ARBA" id="ARBA00023125"/>
    </source>
</evidence>
<dbReference type="AlphaFoldDB" id="A0A4S3KTW1"/>
<dbReference type="GO" id="GO:0015074">
    <property type="term" value="P:DNA integration"/>
    <property type="evidence" value="ECO:0007669"/>
    <property type="project" value="UniProtKB-KW"/>
</dbReference>
<dbReference type="Pfam" id="PF22022">
    <property type="entry name" value="Phage_int_M"/>
    <property type="match status" value="1"/>
</dbReference>
<dbReference type="Proteomes" id="UP000307749">
    <property type="component" value="Unassembled WGS sequence"/>
</dbReference>
<keyword evidence="7" id="KW-1185">Reference proteome</keyword>
<dbReference type="InterPro" id="IPR038488">
    <property type="entry name" value="Integrase_DNA-bd_sf"/>
</dbReference>
<dbReference type="STRING" id="993689.GCA_002077135_01528"/>
<dbReference type="PROSITE" id="PS51898">
    <property type="entry name" value="TYR_RECOMBINASE"/>
    <property type="match status" value="1"/>
</dbReference>
<dbReference type="EMBL" id="MWQO01000007">
    <property type="protein sequence ID" value="THD11714.1"/>
    <property type="molecule type" value="Genomic_DNA"/>
</dbReference>
<evidence type="ECO:0000256" key="2">
    <source>
        <dbReference type="ARBA" id="ARBA00022908"/>
    </source>
</evidence>
<dbReference type="OrthoDB" id="9795573at2"/>
<keyword evidence="4" id="KW-0233">DNA recombination</keyword>
<protein>
    <submittedName>
        <fullName evidence="6">Integrase</fullName>
    </submittedName>
</protein>
<proteinExistence type="inferred from homology"/>
<evidence type="ECO:0000256" key="4">
    <source>
        <dbReference type="ARBA" id="ARBA00023172"/>
    </source>
</evidence>
<organism evidence="6 7">
    <name type="scientific">Metallibacterium scheffleri</name>
    <dbReference type="NCBI Taxonomy" id="993689"/>
    <lineage>
        <taxon>Bacteria</taxon>
        <taxon>Pseudomonadati</taxon>
        <taxon>Pseudomonadota</taxon>
        <taxon>Gammaproteobacteria</taxon>
        <taxon>Lysobacterales</taxon>
        <taxon>Rhodanobacteraceae</taxon>
        <taxon>Metallibacterium</taxon>
    </lineage>
</organism>
<dbReference type="InterPro" id="IPR002104">
    <property type="entry name" value="Integrase_catalytic"/>
</dbReference>
<evidence type="ECO:0000259" key="5">
    <source>
        <dbReference type="PROSITE" id="PS51898"/>
    </source>
</evidence>
<evidence type="ECO:0000313" key="6">
    <source>
        <dbReference type="EMBL" id="THD11714.1"/>
    </source>
</evidence>
<dbReference type="InterPro" id="IPR010998">
    <property type="entry name" value="Integrase_recombinase_N"/>
</dbReference>
<dbReference type="InterPro" id="IPR053876">
    <property type="entry name" value="Phage_int_M"/>
</dbReference>
<sequence length="403" mass="45417">MLTPSAVANAKPQTKPYKLADERGMYLLVQPTGARLFRMDYRRPGTGKRNTLALGMFPDVSLKQARERRDEARKLIADGIDPATRRQAGRLANAESFEAIAREWHAKHSAKWTPSYATHLLRRLEANVFPYIGSRPIAGLQAPDILAVLRRIEARGVIETAHRVHQYIALVFRYAVATGRASADPTPSLRGAIPTVPKVHFASIKEPARVGQLLRDLDAYAGHPVTRAALQLAPLLFVRPGELRHAEWAEIDFDKAEWRIPAHKMKMRALHIVPLSTQAVAILRELEPLTGRRQYVFPSLHSGTRCMSENTVNVALRRMGYDRTMMTGHGFRSMASTLLNEQGWNRDAIERQLAHAERDAVRAAYNYAEHLPERRRMMQAWSDYLDGLRIGADVVPIKHKTGT</sequence>
<dbReference type="InterPro" id="IPR013762">
    <property type="entry name" value="Integrase-like_cat_sf"/>
</dbReference>
<dbReference type="Gene3D" id="3.30.160.390">
    <property type="entry name" value="Integrase, DNA-binding domain"/>
    <property type="match status" value="1"/>
</dbReference>
<dbReference type="RefSeq" id="WP_081126916.1">
    <property type="nucleotide sequence ID" value="NZ_LDOS01000002.1"/>
</dbReference>
<dbReference type="GO" id="GO:0003677">
    <property type="term" value="F:DNA binding"/>
    <property type="evidence" value="ECO:0007669"/>
    <property type="project" value="UniProtKB-KW"/>
</dbReference>
<dbReference type="InterPro" id="IPR050808">
    <property type="entry name" value="Phage_Integrase"/>
</dbReference>
<dbReference type="InterPro" id="IPR011010">
    <property type="entry name" value="DNA_brk_join_enz"/>
</dbReference>
<dbReference type="GO" id="GO:0006310">
    <property type="term" value="P:DNA recombination"/>
    <property type="evidence" value="ECO:0007669"/>
    <property type="project" value="UniProtKB-KW"/>
</dbReference>
<dbReference type="Gene3D" id="1.10.150.130">
    <property type="match status" value="1"/>
</dbReference>
<dbReference type="PANTHER" id="PTHR30629">
    <property type="entry name" value="PROPHAGE INTEGRASE"/>
    <property type="match status" value="1"/>
</dbReference>
<dbReference type="Gene3D" id="1.10.443.10">
    <property type="entry name" value="Intergrase catalytic core"/>
    <property type="match status" value="1"/>
</dbReference>
<keyword evidence="2" id="KW-0229">DNA integration</keyword>
<reference evidence="6 7" key="1">
    <citation type="submission" date="2017-02" db="EMBL/GenBank/DDBJ databases">
        <title>Whole genome sequencing of Metallibacterium scheffleri DSM 24874 (T).</title>
        <authorList>
            <person name="Kumar S."/>
            <person name="Patil P."/>
            <person name="Patil P.B."/>
        </authorList>
    </citation>
    <scope>NUCLEOTIDE SEQUENCE [LARGE SCALE GENOMIC DNA]</scope>
    <source>
        <strain evidence="6 7">DSM 24874</strain>
    </source>
</reference>
<evidence type="ECO:0000256" key="1">
    <source>
        <dbReference type="ARBA" id="ARBA00008857"/>
    </source>
</evidence>
<dbReference type="Pfam" id="PF00589">
    <property type="entry name" value="Phage_integrase"/>
    <property type="match status" value="1"/>
</dbReference>
<dbReference type="PANTHER" id="PTHR30629:SF2">
    <property type="entry name" value="PROPHAGE INTEGRASE INTS-RELATED"/>
    <property type="match status" value="1"/>
</dbReference>
<gene>
    <name evidence="6" type="ORF">B1806_02270</name>
</gene>
<dbReference type="Pfam" id="PF13356">
    <property type="entry name" value="Arm-DNA-bind_3"/>
    <property type="match status" value="1"/>
</dbReference>
<keyword evidence="3" id="KW-0238">DNA-binding</keyword>
<feature type="domain" description="Tyr recombinase" evidence="5">
    <location>
        <begin position="200"/>
        <end position="382"/>
    </location>
</feature>
<dbReference type="SUPFAM" id="SSF56349">
    <property type="entry name" value="DNA breaking-rejoining enzymes"/>
    <property type="match status" value="1"/>
</dbReference>
<comment type="similarity">
    <text evidence="1">Belongs to the 'phage' integrase family.</text>
</comment>